<feature type="domain" description="DUF222" evidence="2">
    <location>
        <begin position="107"/>
        <end position="229"/>
    </location>
</feature>
<evidence type="ECO:0000256" key="1">
    <source>
        <dbReference type="SAM" id="MobiDB-lite"/>
    </source>
</evidence>
<gene>
    <name evidence="3" type="ORF">LQ327_31835</name>
</gene>
<accession>A0ABS8PI55</accession>
<dbReference type="EMBL" id="JAJNDB010000010">
    <property type="protein sequence ID" value="MCD2197972.1"/>
    <property type="molecule type" value="Genomic_DNA"/>
</dbReference>
<evidence type="ECO:0000259" key="2">
    <source>
        <dbReference type="Pfam" id="PF02720"/>
    </source>
</evidence>
<dbReference type="Pfam" id="PF02720">
    <property type="entry name" value="DUF222"/>
    <property type="match status" value="1"/>
</dbReference>
<feature type="compositionally biased region" description="Basic and acidic residues" evidence="1">
    <location>
        <begin position="711"/>
        <end position="741"/>
    </location>
</feature>
<keyword evidence="4" id="KW-1185">Reference proteome</keyword>
<feature type="region of interest" description="Disordered" evidence="1">
    <location>
        <begin position="290"/>
        <end position="420"/>
    </location>
</feature>
<organism evidence="3 4">
    <name type="scientific">Actinomycetospora endophytica</name>
    <dbReference type="NCBI Taxonomy" id="2291215"/>
    <lineage>
        <taxon>Bacteria</taxon>
        <taxon>Bacillati</taxon>
        <taxon>Actinomycetota</taxon>
        <taxon>Actinomycetes</taxon>
        <taxon>Pseudonocardiales</taxon>
        <taxon>Pseudonocardiaceae</taxon>
        <taxon>Actinomycetospora</taxon>
    </lineage>
</organism>
<evidence type="ECO:0000313" key="4">
    <source>
        <dbReference type="Proteomes" id="UP001199469"/>
    </source>
</evidence>
<dbReference type="Proteomes" id="UP001199469">
    <property type="component" value="Unassembled WGS sequence"/>
</dbReference>
<dbReference type="InterPro" id="IPR003870">
    <property type="entry name" value="DUF222"/>
</dbReference>
<dbReference type="RefSeq" id="WP_230740478.1">
    <property type="nucleotide sequence ID" value="NZ_JAJNDB010000010.1"/>
</dbReference>
<name>A0ABS8PI55_9PSEU</name>
<feature type="compositionally biased region" description="Acidic residues" evidence="1">
    <location>
        <begin position="398"/>
        <end position="409"/>
    </location>
</feature>
<protein>
    <submittedName>
        <fullName evidence="3">DUF222 domain-containing protein</fullName>
    </submittedName>
</protein>
<evidence type="ECO:0000313" key="3">
    <source>
        <dbReference type="EMBL" id="MCD2197972.1"/>
    </source>
</evidence>
<comment type="caution">
    <text evidence="3">The sequence shown here is derived from an EMBL/GenBank/DDBJ whole genome shotgun (WGS) entry which is preliminary data.</text>
</comment>
<feature type="region of interest" description="Disordered" evidence="1">
    <location>
        <begin position="678"/>
        <end position="741"/>
    </location>
</feature>
<proteinExistence type="predicted"/>
<reference evidence="3 4" key="1">
    <citation type="submission" date="2021-11" db="EMBL/GenBank/DDBJ databases">
        <title>Draft genome sequence of Actinomycetospora sp. SF1 isolated from the rhizosphere soil.</title>
        <authorList>
            <person name="Duangmal K."/>
            <person name="Chantavorakit T."/>
        </authorList>
    </citation>
    <scope>NUCLEOTIDE SEQUENCE [LARGE SCALE GENOMIC DNA]</scope>
    <source>
        <strain evidence="3 4">TBRC 5722</strain>
    </source>
</reference>
<sequence length="741" mass="78516">MAVMVGIPVGPGGEHTWPDDDCPPEDAFSLETAAFQEELPQQWLLAMDPAEAPGQWTEAGLAAAFRAENHVTWRRWRWIWEAWRAAADTTERVAQRSRPGKIPAGVLGWSEQLGAARIEFARQILVRLPALGEAMREGWLEQDKASIFVGTVADLDDAQARLVVERLLGRAPTLTHAQLRARVEATAAAVDPGWAEARKAAAIARRRVSLRAAPSGSAELSGVDLPPEPAQDAYDRIVALGDVVHGRLRAVGREAPQGPIQTEVLLVLTGPDGAGLWDADVIELVLARFTDPGTGSDDSGPDPEPGPESGPDGGPAPGTPDGGPGPEGGGAAPDEGPGGDRSGGDPIDDGTDARLGDDSDAAGEDGDRPGGEPDPGEPAPDGRPPDDDAASGGPDDPCPADESDLDDAAPVDGAGGSAPRAVPFRARTAIRLGLRTVLGLDRRPGEITGHGSVCCSTARQLAWDRTDTTWRVHLHDTDGALEWLLTVRPPSCGPPGAGGRRRRHVVELTAHTDELDDLTAGRGLDGVGVGGLIGTDAITLLDRTVRALTAGRARPPEQHPAVTTAAAHRRRPGAELARWVIARDRTCRGIGCNSQAVGADLDHTLAWDDGGQSTADDLGPLCQADHLFKHDPDSGWTLEQPEPGVFIWTSPTGTHHTKTPEPYDPLPDPLVPTDGSPFTLPADLYSPAPRTPDPYTPKRNRHGYITQAARRTADDFERRAARKAGHEASETDRRYPEEPPW</sequence>
<dbReference type="InterPro" id="IPR003615">
    <property type="entry name" value="HNH_nuc"/>
</dbReference>
<feature type="compositionally biased region" description="Gly residues" evidence="1">
    <location>
        <begin position="311"/>
        <end position="331"/>
    </location>
</feature>
<dbReference type="CDD" id="cd00085">
    <property type="entry name" value="HNHc"/>
    <property type="match status" value="1"/>
</dbReference>